<dbReference type="EMBL" id="CAAALY010267798">
    <property type="protein sequence ID" value="VEL41088.1"/>
    <property type="molecule type" value="Genomic_DNA"/>
</dbReference>
<accession>A0A3S5FGY4</accession>
<name>A0A3S5FGY4_9PLAT</name>
<evidence type="ECO:0000256" key="2">
    <source>
        <dbReference type="ARBA" id="ARBA00022771"/>
    </source>
</evidence>
<reference evidence="6" key="1">
    <citation type="submission" date="2018-11" db="EMBL/GenBank/DDBJ databases">
        <authorList>
            <consortium name="Pathogen Informatics"/>
        </authorList>
    </citation>
    <scope>NUCLEOTIDE SEQUENCE</scope>
</reference>
<dbReference type="PANTHER" id="PTHR23180:SF160">
    <property type="entry name" value="ADP-RIBOSYLATION FACTOR GTPASE-ACTIVATING PROTEIN EFFECTOR PROTEIN 1"/>
    <property type="match status" value="1"/>
</dbReference>
<evidence type="ECO:0000313" key="7">
    <source>
        <dbReference type="Proteomes" id="UP000784294"/>
    </source>
</evidence>
<organism evidence="6 7">
    <name type="scientific">Protopolystoma xenopodis</name>
    <dbReference type="NCBI Taxonomy" id="117903"/>
    <lineage>
        <taxon>Eukaryota</taxon>
        <taxon>Metazoa</taxon>
        <taxon>Spiralia</taxon>
        <taxon>Lophotrochozoa</taxon>
        <taxon>Platyhelminthes</taxon>
        <taxon>Monogenea</taxon>
        <taxon>Polyopisthocotylea</taxon>
        <taxon>Polystomatidea</taxon>
        <taxon>Polystomatidae</taxon>
        <taxon>Protopolystoma</taxon>
    </lineage>
</organism>
<evidence type="ECO:0000313" key="6">
    <source>
        <dbReference type="EMBL" id="VEL41088.1"/>
    </source>
</evidence>
<dbReference type="GO" id="GO:0005096">
    <property type="term" value="F:GTPase activator activity"/>
    <property type="evidence" value="ECO:0007669"/>
    <property type="project" value="InterPro"/>
</dbReference>
<sequence length="316" mass="35126">MPNRIYQLSFESDIRCDAFLHALETARLYSITNQPDSIFDAISGDSTVVTSSSANLNHIEDQTSKAIETGNNGSFQDFILRLRTIPGNQACADCNATAPPPDWVALMYGVIVCSACSGVHRKIRRTDSLSMDLKVWQSRARRDLLLRLGNAAVNQFWEHHLIKTSSASISSDINDTSISRNRQTTLLSPLRKPTPEADVEQRENYIQAKYVEKLFFDFNFFKSQLDEENPSQLCDSSFEKELCNLVQTSDLIGTLHCLHSSADPSRVLSLTQQKALELAVAAGQLEQIELLSYFGGLSAWNLDCLGSRGVNSTSTH</sequence>
<dbReference type="InterPro" id="IPR001164">
    <property type="entry name" value="ArfGAP_dom"/>
</dbReference>
<dbReference type="Proteomes" id="UP000784294">
    <property type="component" value="Unassembled WGS sequence"/>
</dbReference>
<evidence type="ECO:0000256" key="3">
    <source>
        <dbReference type="ARBA" id="ARBA00022833"/>
    </source>
</evidence>
<dbReference type="Gene3D" id="1.10.220.150">
    <property type="entry name" value="Arf GTPase activating protein"/>
    <property type="match status" value="1"/>
</dbReference>
<keyword evidence="7" id="KW-1185">Reference proteome</keyword>
<comment type="caution">
    <text evidence="6">The sequence shown here is derived from an EMBL/GenBank/DDBJ whole genome shotgun (WGS) entry which is preliminary data.</text>
</comment>
<evidence type="ECO:0000256" key="1">
    <source>
        <dbReference type="ARBA" id="ARBA00022723"/>
    </source>
</evidence>
<gene>
    <name evidence="6" type="ORF">PXEA_LOCUS34528</name>
</gene>
<feature type="domain" description="Arf-GAP" evidence="5">
    <location>
        <begin position="76"/>
        <end position="227"/>
    </location>
</feature>
<evidence type="ECO:0000256" key="4">
    <source>
        <dbReference type="PROSITE-ProRule" id="PRU00288"/>
    </source>
</evidence>
<dbReference type="AlphaFoldDB" id="A0A3S5FGY4"/>
<dbReference type="PANTHER" id="PTHR23180">
    <property type="entry name" value="CENTAURIN/ARF"/>
    <property type="match status" value="1"/>
</dbReference>
<keyword evidence="2 4" id="KW-0863">Zinc-finger</keyword>
<dbReference type="InterPro" id="IPR045258">
    <property type="entry name" value="ACAP1/2/3-like"/>
</dbReference>
<dbReference type="SMART" id="SM00105">
    <property type="entry name" value="ArfGap"/>
    <property type="match status" value="1"/>
</dbReference>
<dbReference type="InterPro" id="IPR038508">
    <property type="entry name" value="ArfGAP_dom_sf"/>
</dbReference>
<dbReference type="GO" id="GO:0008270">
    <property type="term" value="F:zinc ion binding"/>
    <property type="evidence" value="ECO:0007669"/>
    <property type="project" value="UniProtKB-KW"/>
</dbReference>
<dbReference type="InterPro" id="IPR037278">
    <property type="entry name" value="ARFGAP/RecO"/>
</dbReference>
<proteinExistence type="predicted"/>
<dbReference type="Pfam" id="PF01412">
    <property type="entry name" value="ArfGap"/>
    <property type="match status" value="1"/>
</dbReference>
<dbReference type="PROSITE" id="PS50115">
    <property type="entry name" value="ARFGAP"/>
    <property type="match status" value="1"/>
</dbReference>
<keyword evidence="1" id="KW-0479">Metal-binding</keyword>
<evidence type="ECO:0000259" key="5">
    <source>
        <dbReference type="PROSITE" id="PS50115"/>
    </source>
</evidence>
<dbReference type="OrthoDB" id="29546at2759"/>
<protein>
    <recommendedName>
        <fullName evidence="5">Arf-GAP domain-containing protein</fullName>
    </recommendedName>
</protein>
<keyword evidence="3" id="KW-0862">Zinc</keyword>
<dbReference type="SUPFAM" id="SSF57863">
    <property type="entry name" value="ArfGap/RecO-like zinc finger"/>
    <property type="match status" value="1"/>
</dbReference>